<comment type="caution">
    <text evidence="6">The sequence shown here is derived from an EMBL/GenBank/DDBJ whole genome shotgun (WGS) entry which is preliminary data.</text>
</comment>
<feature type="compositionally biased region" description="Polar residues" evidence="3">
    <location>
        <begin position="1554"/>
        <end position="1579"/>
    </location>
</feature>
<dbReference type="InterPro" id="IPR059070">
    <property type="entry name" value="TPR_VPS8_2"/>
</dbReference>
<reference evidence="6 7" key="1">
    <citation type="submission" date="2016-07" db="EMBL/GenBank/DDBJ databases">
        <title>Pervasive Adenine N6-methylation of Active Genes in Fungi.</title>
        <authorList>
            <consortium name="DOE Joint Genome Institute"/>
            <person name="Mondo S.J."/>
            <person name="Dannebaum R.O."/>
            <person name="Kuo R.C."/>
            <person name="Labutti K."/>
            <person name="Haridas S."/>
            <person name="Kuo A."/>
            <person name="Salamov A."/>
            <person name="Ahrendt S.R."/>
            <person name="Lipzen A."/>
            <person name="Sullivan W."/>
            <person name="Andreopoulos W.B."/>
            <person name="Clum A."/>
            <person name="Lindquist E."/>
            <person name="Daum C."/>
            <person name="Ramamoorthy G.K."/>
            <person name="Gryganskyi A."/>
            <person name="Culley D."/>
            <person name="Magnuson J.K."/>
            <person name="James T.Y."/>
            <person name="O'Malley M.A."/>
            <person name="Stajich J.E."/>
            <person name="Spatafora J.W."/>
            <person name="Visel A."/>
            <person name="Grigoriev I.V."/>
        </authorList>
    </citation>
    <scope>NUCLEOTIDE SEQUENCE [LARGE SCALE GENOMIC DNA]</scope>
    <source>
        <strain evidence="6 7">CBS 931.73</strain>
    </source>
</reference>
<dbReference type="GO" id="GO:0005770">
    <property type="term" value="C:late endosome"/>
    <property type="evidence" value="ECO:0007669"/>
    <property type="project" value="TreeGrafter"/>
</dbReference>
<evidence type="ECO:0000259" key="4">
    <source>
        <dbReference type="Pfam" id="PF12816"/>
    </source>
</evidence>
<dbReference type="OrthoDB" id="289913at2759"/>
<dbReference type="FunCoup" id="A0A1Y1Z085">
    <property type="interactions" value="17"/>
</dbReference>
<evidence type="ECO:0000256" key="2">
    <source>
        <dbReference type="PROSITE-ProRule" id="PRU00221"/>
    </source>
</evidence>
<dbReference type="STRING" id="1314790.A0A1Y1Z085"/>
<dbReference type="GO" id="GO:0030897">
    <property type="term" value="C:HOPS complex"/>
    <property type="evidence" value="ECO:0007669"/>
    <property type="project" value="TreeGrafter"/>
</dbReference>
<evidence type="ECO:0000256" key="1">
    <source>
        <dbReference type="ARBA" id="ARBA00009422"/>
    </source>
</evidence>
<evidence type="ECO:0000259" key="5">
    <source>
        <dbReference type="Pfam" id="PF25066"/>
    </source>
</evidence>
<feature type="repeat" description="WD" evidence="2">
    <location>
        <begin position="278"/>
        <end position="312"/>
    </location>
</feature>
<dbReference type="Pfam" id="PF25066">
    <property type="entry name" value="TPR_VPS8_2"/>
    <property type="match status" value="1"/>
</dbReference>
<evidence type="ECO:0000256" key="3">
    <source>
        <dbReference type="SAM" id="MobiDB-lite"/>
    </source>
</evidence>
<keyword evidence="7" id="KW-1185">Reference proteome</keyword>
<dbReference type="Proteomes" id="UP000193498">
    <property type="component" value="Unassembled WGS sequence"/>
</dbReference>
<dbReference type="PANTHER" id="PTHR12616:SF8">
    <property type="entry name" value="VACUOLAR PROTEIN SORTING-ASSOCIATED PROTEIN 8 HOMOLOG"/>
    <property type="match status" value="1"/>
</dbReference>
<evidence type="ECO:0000313" key="7">
    <source>
        <dbReference type="Proteomes" id="UP000193498"/>
    </source>
</evidence>
<gene>
    <name evidence="6" type="ORF">K493DRAFT_311725</name>
</gene>
<feature type="region of interest" description="Disordered" evidence="3">
    <location>
        <begin position="121"/>
        <end position="141"/>
    </location>
</feature>
<feature type="compositionally biased region" description="Low complexity" evidence="3">
    <location>
        <begin position="1532"/>
        <end position="1550"/>
    </location>
</feature>
<dbReference type="Pfam" id="PF23556">
    <property type="entry name" value="TPR_Vps41"/>
    <property type="match status" value="1"/>
</dbReference>
<proteinExistence type="inferred from homology"/>
<dbReference type="PANTHER" id="PTHR12616">
    <property type="entry name" value="VACUOLAR PROTEIN SORTING VPS41"/>
    <property type="match status" value="1"/>
</dbReference>
<organism evidence="6 7">
    <name type="scientific">Basidiobolus meristosporus CBS 931.73</name>
    <dbReference type="NCBI Taxonomy" id="1314790"/>
    <lineage>
        <taxon>Eukaryota</taxon>
        <taxon>Fungi</taxon>
        <taxon>Fungi incertae sedis</taxon>
        <taxon>Zoopagomycota</taxon>
        <taxon>Entomophthoromycotina</taxon>
        <taxon>Basidiobolomycetes</taxon>
        <taxon>Basidiobolales</taxon>
        <taxon>Basidiobolaceae</taxon>
        <taxon>Basidiobolus</taxon>
    </lineage>
</organism>
<keyword evidence="2" id="KW-0853">WD repeat</keyword>
<dbReference type="PROSITE" id="PS50082">
    <property type="entry name" value="WD_REPEATS_2"/>
    <property type="match status" value="1"/>
</dbReference>
<dbReference type="InterPro" id="IPR025941">
    <property type="entry name" value="Vps8_central_dom"/>
</dbReference>
<dbReference type="SUPFAM" id="SSF50978">
    <property type="entry name" value="WD40 repeat-like"/>
    <property type="match status" value="1"/>
</dbReference>
<evidence type="ECO:0000313" key="6">
    <source>
        <dbReference type="EMBL" id="ORY03357.1"/>
    </source>
</evidence>
<feature type="domain" description="VPS8-like TPR-like repeats" evidence="5">
    <location>
        <begin position="1282"/>
        <end position="1491"/>
    </location>
</feature>
<dbReference type="GO" id="GO:0034058">
    <property type="term" value="P:endosomal vesicle fusion"/>
    <property type="evidence" value="ECO:0007669"/>
    <property type="project" value="TreeGrafter"/>
</dbReference>
<protein>
    <submittedName>
        <fullName evidence="6">Uncharacterized protein</fullName>
    </submittedName>
</protein>
<dbReference type="EMBL" id="MCFE01000047">
    <property type="protein sequence ID" value="ORY03357.1"/>
    <property type="molecule type" value="Genomic_DNA"/>
</dbReference>
<dbReference type="Pfam" id="PF12816">
    <property type="entry name" value="TPR_Vps8"/>
    <property type="match status" value="1"/>
</dbReference>
<dbReference type="Gene3D" id="2.130.10.10">
    <property type="entry name" value="YVTN repeat-like/Quinoprotein amine dehydrogenase"/>
    <property type="match status" value="1"/>
</dbReference>
<name>A0A1Y1Z085_9FUNG</name>
<feature type="domain" description="Vacuolar protein sorting-associated protein 8 central" evidence="4">
    <location>
        <begin position="735"/>
        <end position="946"/>
    </location>
</feature>
<accession>A0A1Y1Z085</accession>
<feature type="region of interest" description="Disordered" evidence="3">
    <location>
        <begin position="157"/>
        <end position="184"/>
    </location>
</feature>
<feature type="region of interest" description="Disordered" evidence="3">
    <location>
        <begin position="1522"/>
        <end position="1579"/>
    </location>
</feature>
<dbReference type="GO" id="GO:0006623">
    <property type="term" value="P:protein targeting to vacuole"/>
    <property type="evidence" value="ECO:0007669"/>
    <property type="project" value="InterPro"/>
</dbReference>
<dbReference type="InParanoid" id="A0A1Y1Z085"/>
<feature type="compositionally biased region" description="Low complexity" evidence="3">
    <location>
        <begin position="157"/>
        <end position="178"/>
    </location>
</feature>
<feature type="compositionally biased region" description="Low complexity" evidence="3">
    <location>
        <begin position="130"/>
        <end position="141"/>
    </location>
</feature>
<dbReference type="InterPro" id="IPR001680">
    <property type="entry name" value="WD40_rpt"/>
</dbReference>
<comment type="similarity">
    <text evidence="1">Belongs to the VPS8 family.</text>
</comment>
<dbReference type="Pfam" id="PF23410">
    <property type="entry name" value="Beta-prop_VPS8"/>
    <property type="match status" value="1"/>
</dbReference>
<sequence>MKTDTFGIGSLTDIESRFNGVRIPEVELPDSSSKTIGNAVTELYKLQEDLQIYLQGGPIFVANLEATQKSKAQSLLEQVLEETALYEEFLRNSEDLHLDKILNESDSEEFLGTEALDSISVDSPLDDTQSNGSRPSLLRSGSSKVSDVNLYSTMAHSPSSFETSSISSRNNFSPSSQNTFSPRTFTPTLSQTEYDDFILGVDTLQEAVTTSAFRWTPLMKISSHLYSDSIKHEIGLPSVLAASGYIAVGTSRGFILLYDFYQNFVRTLDPNSLDCGGVSSLAISSDHSAVVCGYERGHIAMWDIQNGSLIRSITPMKRGPSLIRKNGHRYGASIVHVSFVGAGKNKVVSGDDQGMVFIHLISKVMLVKNVETTRLLGKPQEAVEKASPQTTILGLSVLPYGEVQHVTDSHGLMAIITPHKLLIIQTKPSPEIVLKVKREMLDAETIAKNDEHLSGCIAWYPSVKRRVVQEQTTDPLLAFSWNGYLCIINVKNTNSPPAASRKRGPNMQFVKLGEWNNDASIVGLQWLSYQILIVITNDEQVIAFDPRKMQELERCSISTYKLIYRDLFNAPMKEWLSQQSATAHMEMAYYHSVRSHRGKLFALGVDQLYFGVILSWSDRIVSLMDEGDYIRAIRLVTSFLSGDFNLAVTGLPDDEESRIVLIGEKLLELISASLNYAFSTERSLEIADDSELSTLEPHYAILCQSCFDACLSMDAADFLFNTVYEKYIDFGYQAVFISTLEPYILEDKIKDLPPSVMLDFVKHYSSQPATLPQLEQCILHMNPYGIDIDRVLSVSRTEGLYDALIYVWNRGVKDYTSPIVELISAALWPQMDNIFRETLLNRNSIPSPESQDTEIEKAIVSKLFAYIEHILTGRWYPDGSSIPPEDSVEARLSVYQFLFSPGVAEWVEKAGQIAKIAQQTQGNQSKYPYLSLLLSFDVSQLLLVLENGLDDGFFDNTPTEEEDFQHVNHLINRQQIVDALLVIAAPDSTPYTNHIYCFVAQSIFRYKDSVKLSDECLHNILVHLTTNKPANTRLERQKAAQCLLKVYTPHDEGSLTRLYEDAGFYRILENIYKKGRKYGLVITTYLKDEERKQAVFGCVRAFLANRGSRLNEDEQNEVRKALLENIEQLVAISPQETAGMMRLYFRSAHHLVIRQLESKPQTLLIYLRAVLDPKPENETFADAPERIPSEIHELYISMLCTRDPGSVLPYLQRRQGNEYRMEKVLQLCQQHSVLDAVIWIQEITGNVVGALKMVIGIINERVKILIDMIEAKEIDKWSTDEQQVVRNATIKIMGAFKVAIQLCERASQKANLRAANAKLQNPPKSDYFQEADEVETLWFLLLSTCVDASKNITKVTSPLVGEDPTRETPVAAKTIGLSLDPSSLSSSTSPSQLIGHIVSSFKIYLQTILNTLLYTTSPASTLSLPRLLLRLIQSDSIGEDQDSGIQTVAEFRDVFYGILDTYKYEGQLLEMTNKLVDRDLFSGVELATKYRFRGWRLSRGRCELCSNALWSIGLQKRSPKLAEQLDMESEDSASVSATPSSPTSKSLASPNGKAPSTTASSHSPIPLTPTTSEQPIPSNPGSTEIILFRCGHGYHRHCAESLSRIDGGSDCRLCAERKHHNSSRSLGSRLGW</sequence>
<dbReference type="InterPro" id="IPR045111">
    <property type="entry name" value="Vps41/Vps8"/>
</dbReference>
<dbReference type="InterPro" id="IPR036322">
    <property type="entry name" value="WD40_repeat_dom_sf"/>
</dbReference>
<dbReference type="InterPro" id="IPR015943">
    <property type="entry name" value="WD40/YVTN_repeat-like_dom_sf"/>
</dbReference>